<dbReference type="Pfam" id="PF00005">
    <property type="entry name" value="ABC_tran"/>
    <property type="match status" value="1"/>
</dbReference>
<keyword evidence="4 7" id="KW-0067">ATP-binding</keyword>
<dbReference type="EMBL" id="JACIIX010000026">
    <property type="protein sequence ID" value="MBB6212451.1"/>
    <property type="molecule type" value="Genomic_DNA"/>
</dbReference>
<dbReference type="InterPro" id="IPR017871">
    <property type="entry name" value="ABC_transporter-like_CS"/>
</dbReference>
<dbReference type="InterPro" id="IPR003439">
    <property type="entry name" value="ABC_transporter-like_ATP-bd"/>
</dbReference>
<keyword evidence="2" id="KW-0813">Transport</keyword>
<dbReference type="GO" id="GO:0015807">
    <property type="term" value="P:L-amino acid transport"/>
    <property type="evidence" value="ECO:0007669"/>
    <property type="project" value="TreeGrafter"/>
</dbReference>
<evidence type="ECO:0000256" key="5">
    <source>
        <dbReference type="ARBA" id="ARBA00022970"/>
    </source>
</evidence>
<evidence type="ECO:0000256" key="2">
    <source>
        <dbReference type="ARBA" id="ARBA00022448"/>
    </source>
</evidence>
<evidence type="ECO:0000259" key="6">
    <source>
        <dbReference type="PROSITE" id="PS50893"/>
    </source>
</evidence>
<organism evidence="7 8">
    <name type="scientific">Novispirillum itersonii</name>
    <name type="common">Aquaspirillum itersonii</name>
    <dbReference type="NCBI Taxonomy" id="189"/>
    <lineage>
        <taxon>Bacteria</taxon>
        <taxon>Pseudomonadati</taxon>
        <taxon>Pseudomonadota</taxon>
        <taxon>Alphaproteobacteria</taxon>
        <taxon>Rhodospirillales</taxon>
        <taxon>Novispirillaceae</taxon>
        <taxon>Novispirillum</taxon>
    </lineage>
</organism>
<feature type="domain" description="ABC transporter" evidence="6">
    <location>
        <begin position="14"/>
        <end position="243"/>
    </location>
</feature>
<evidence type="ECO:0000256" key="3">
    <source>
        <dbReference type="ARBA" id="ARBA00022741"/>
    </source>
</evidence>
<dbReference type="PANTHER" id="PTHR43820">
    <property type="entry name" value="HIGH-AFFINITY BRANCHED-CHAIN AMINO ACID TRANSPORT ATP-BINDING PROTEIN LIVF"/>
    <property type="match status" value="1"/>
</dbReference>
<dbReference type="InterPro" id="IPR003593">
    <property type="entry name" value="AAA+_ATPase"/>
</dbReference>
<dbReference type="GO" id="GO:0016887">
    <property type="term" value="F:ATP hydrolysis activity"/>
    <property type="evidence" value="ECO:0007669"/>
    <property type="project" value="InterPro"/>
</dbReference>
<comment type="caution">
    <text evidence="7">The sequence shown here is derived from an EMBL/GenBank/DDBJ whole genome shotgun (WGS) entry which is preliminary data.</text>
</comment>
<dbReference type="AlphaFoldDB" id="A0A7W9ZJ47"/>
<dbReference type="InterPro" id="IPR027417">
    <property type="entry name" value="P-loop_NTPase"/>
</dbReference>
<keyword evidence="5" id="KW-0029">Amino-acid transport</keyword>
<evidence type="ECO:0000256" key="4">
    <source>
        <dbReference type="ARBA" id="ARBA00022840"/>
    </source>
</evidence>
<dbReference type="RefSeq" id="WP_221443614.1">
    <property type="nucleotide sequence ID" value="NZ_JACIIX010000026.1"/>
</dbReference>
<protein>
    <submittedName>
        <fullName evidence="7">Branched-chain amino acid transport system ATP-binding protein</fullName>
    </submittedName>
</protein>
<keyword evidence="8" id="KW-1185">Reference proteome</keyword>
<dbReference type="GO" id="GO:0005524">
    <property type="term" value="F:ATP binding"/>
    <property type="evidence" value="ECO:0007669"/>
    <property type="project" value="UniProtKB-KW"/>
</dbReference>
<dbReference type="PROSITE" id="PS50893">
    <property type="entry name" value="ABC_TRANSPORTER_2"/>
    <property type="match status" value="1"/>
</dbReference>
<dbReference type="PROSITE" id="PS00211">
    <property type="entry name" value="ABC_TRANSPORTER_1"/>
    <property type="match status" value="1"/>
</dbReference>
<proteinExistence type="inferred from homology"/>
<evidence type="ECO:0000256" key="1">
    <source>
        <dbReference type="ARBA" id="ARBA00005417"/>
    </source>
</evidence>
<evidence type="ECO:0000313" key="8">
    <source>
        <dbReference type="Proteomes" id="UP000544872"/>
    </source>
</evidence>
<dbReference type="InterPro" id="IPR052156">
    <property type="entry name" value="BCAA_Transport_ATP-bd_LivF"/>
</dbReference>
<dbReference type="PANTHER" id="PTHR43820:SF2">
    <property type="entry name" value="ABC TRANSPORTER ATP-BINDING PROTEIN"/>
    <property type="match status" value="1"/>
</dbReference>
<gene>
    <name evidence="7" type="ORF">FHS48_003907</name>
</gene>
<evidence type="ECO:0000313" key="7">
    <source>
        <dbReference type="EMBL" id="MBB6212451.1"/>
    </source>
</evidence>
<accession>A0A7W9ZJ47</accession>
<name>A0A7W9ZJ47_NOVIT</name>
<comment type="similarity">
    <text evidence="1">Belongs to the ABC transporter superfamily.</text>
</comment>
<sequence>MSDGNSPMQRPPLLSLSGVHTHIGQYHILQGVDLDIPEGQLTMLLGRNGAGKTTTMRTIMGLWQASRGEIRFGGEPLNGVATPDIARRGISYVPENMGIFGALTVQENMHLAARSGPMDTARLDWLFEVFPALKKFWKSPAGSLSGGQKQMLAIARAVIEPSRLLLIDEPTKGLAPAIVSALTSAILQLKSFGATILMVEQNFAMARAVGDTVAVMDDGRIVHRGLMADLAADKALQERLLGLSMDMHQ</sequence>
<dbReference type="GO" id="GO:0015658">
    <property type="term" value="F:branched-chain amino acid transmembrane transporter activity"/>
    <property type="evidence" value="ECO:0007669"/>
    <property type="project" value="TreeGrafter"/>
</dbReference>
<keyword evidence="3" id="KW-0547">Nucleotide-binding</keyword>
<dbReference type="Proteomes" id="UP000544872">
    <property type="component" value="Unassembled WGS sequence"/>
</dbReference>
<reference evidence="7 8" key="1">
    <citation type="submission" date="2020-08" db="EMBL/GenBank/DDBJ databases">
        <title>Genomic Encyclopedia of Type Strains, Phase IV (KMG-IV): sequencing the most valuable type-strain genomes for metagenomic binning, comparative biology and taxonomic classification.</title>
        <authorList>
            <person name="Goeker M."/>
        </authorList>
    </citation>
    <scope>NUCLEOTIDE SEQUENCE [LARGE SCALE GENOMIC DNA]</scope>
    <source>
        <strain evidence="7 8">DSM 11590</strain>
    </source>
</reference>
<dbReference type="CDD" id="cd03224">
    <property type="entry name" value="ABC_TM1139_LivF_branched"/>
    <property type="match status" value="1"/>
</dbReference>
<dbReference type="Gene3D" id="3.40.50.300">
    <property type="entry name" value="P-loop containing nucleotide triphosphate hydrolases"/>
    <property type="match status" value="1"/>
</dbReference>
<dbReference type="SMART" id="SM00382">
    <property type="entry name" value="AAA"/>
    <property type="match status" value="1"/>
</dbReference>
<dbReference type="SUPFAM" id="SSF52540">
    <property type="entry name" value="P-loop containing nucleoside triphosphate hydrolases"/>
    <property type="match status" value="1"/>
</dbReference>